<evidence type="ECO:0000313" key="3">
    <source>
        <dbReference type="Proteomes" id="UP000299102"/>
    </source>
</evidence>
<dbReference type="EMBL" id="BGZK01000699">
    <property type="protein sequence ID" value="GBP56701.1"/>
    <property type="molecule type" value="Genomic_DNA"/>
</dbReference>
<protein>
    <submittedName>
        <fullName evidence="2">Uncharacterized protein</fullName>
    </submittedName>
</protein>
<feature type="compositionally biased region" description="Low complexity" evidence="1">
    <location>
        <begin position="23"/>
        <end position="37"/>
    </location>
</feature>
<organism evidence="2 3">
    <name type="scientific">Eumeta variegata</name>
    <name type="common">Bagworm moth</name>
    <name type="synonym">Eumeta japonica</name>
    <dbReference type="NCBI Taxonomy" id="151549"/>
    <lineage>
        <taxon>Eukaryota</taxon>
        <taxon>Metazoa</taxon>
        <taxon>Ecdysozoa</taxon>
        <taxon>Arthropoda</taxon>
        <taxon>Hexapoda</taxon>
        <taxon>Insecta</taxon>
        <taxon>Pterygota</taxon>
        <taxon>Neoptera</taxon>
        <taxon>Endopterygota</taxon>
        <taxon>Lepidoptera</taxon>
        <taxon>Glossata</taxon>
        <taxon>Ditrysia</taxon>
        <taxon>Tineoidea</taxon>
        <taxon>Psychidae</taxon>
        <taxon>Oiketicinae</taxon>
        <taxon>Eumeta</taxon>
    </lineage>
</organism>
<evidence type="ECO:0000313" key="2">
    <source>
        <dbReference type="EMBL" id="GBP56701.1"/>
    </source>
</evidence>
<proteinExistence type="predicted"/>
<accession>A0A4C1WZA4</accession>
<name>A0A4C1WZA4_EUMVA</name>
<comment type="caution">
    <text evidence="2">The sequence shown here is derived from an EMBL/GenBank/DDBJ whole genome shotgun (WGS) entry which is preliminary data.</text>
</comment>
<sequence>MVQGHLASYCIAPPYNEQTQLKSQQPSIGGGSRPSSSRIRRPPNLCRSELTANAILRSGRVSCVIRTVLYERSERRLKHDGGGARGLLTAVTVSTSGSLPVRNSKAVERTTDNVNPHLNLFELNLSSDLFSPSRLYFTSEVGYNDSENEGDGNVDNEGNDGSTEEVLKNDRNNSARGVAWTYFKRDQLKR</sequence>
<reference evidence="2 3" key="1">
    <citation type="journal article" date="2019" name="Commun. Biol.">
        <title>The bagworm genome reveals a unique fibroin gene that provides high tensile strength.</title>
        <authorList>
            <person name="Kono N."/>
            <person name="Nakamura H."/>
            <person name="Ohtoshi R."/>
            <person name="Tomita M."/>
            <person name="Numata K."/>
            <person name="Arakawa K."/>
        </authorList>
    </citation>
    <scope>NUCLEOTIDE SEQUENCE [LARGE SCALE GENOMIC DNA]</scope>
</reference>
<dbReference type="Proteomes" id="UP000299102">
    <property type="component" value="Unassembled WGS sequence"/>
</dbReference>
<evidence type="ECO:0000256" key="1">
    <source>
        <dbReference type="SAM" id="MobiDB-lite"/>
    </source>
</evidence>
<keyword evidence="3" id="KW-1185">Reference proteome</keyword>
<feature type="region of interest" description="Disordered" evidence="1">
    <location>
        <begin position="144"/>
        <end position="171"/>
    </location>
</feature>
<feature type="compositionally biased region" description="Acidic residues" evidence="1">
    <location>
        <begin position="146"/>
        <end position="158"/>
    </location>
</feature>
<gene>
    <name evidence="2" type="ORF">EVAR_58149_1</name>
</gene>
<feature type="region of interest" description="Disordered" evidence="1">
    <location>
        <begin position="20"/>
        <end position="43"/>
    </location>
</feature>
<dbReference type="AlphaFoldDB" id="A0A4C1WZA4"/>